<dbReference type="SUPFAM" id="SSF74653">
    <property type="entry name" value="TolA/TonB C-terminal domain"/>
    <property type="match status" value="1"/>
</dbReference>
<dbReference type="PANTHER" id="PTHR33446:SF2">
    <property type="entry name" value="PROTEIN TONB"/>
    <property type="match status" value="1"/>
</dbReference>
<dbReference type="PROSITE" id="PS52015">
    <property type="entry name" value="TONB_CTD"/>
    <property type="match status" value="1"/>
</dbReference>
<dbReference type="EMBL" id="CP031222">
    <property type="protein sequence ID" value="AXI01892.1"/>
    <property type="molecule type" value="Genomic_DNA"/>
</dbReference>
<feature type="compositionally biased region" description="Pro residues" evidence="10">
    <location>
        <begin position="108"/>
        <end position="121"/>
    </location>
</feature>
<evidence type="ECO:0000256" key="11">
    <source>
        <dbReference type="SAM" id="Phobius"/>
    </source>
</evidence>
<evidence type="ECO:0000313" key="14">
    <source>
        <dbReference type="Proteomes" id="UP000253940"/>
    </source>
</evidence>
<dbReference type="Pfam" id="PF03544">
    <property type="entry name" value="TonB_C"/>
    <property type="match status" value="1"/>
</dbReference>
<dbReference type="OrthoDB" id="1628901at2"/>
<accession>A0A345P3N3</accession>
<dbReference type="NCBIfam" id="TIGR01352">
    <property type="entry name" value="tonB_Cterm"/>
    <property type="match status" value="1"/>
</dbReference>
<comment type="similarity">
    <text evidence="2">Belongs to the TonB family.</text>
</comment>
<dbReference type="GO" id="GO:0015031">
    <property type="term" value="P:protein transport"/>
    <property type="evidence" value="ECO:0007669"/>
    <property type="project" value="UniProtKB-KW"/>
</dbReference>
<protein>
    <submittedName>
        <fullName evidence="13">Energy transducer TonB</fullName>
    </submittedName>
</protein>
<evidence type="ECO:0000256" key="2">
    <source>
        <dbReference type="ARBA" id="ARBA00006555"/>
    </source>
</evidence>
<organism evidence="13 14">
    <name type="scientific">Aquirhabdus parva</name>
    <dbReference type="NCBI Taxonomy" id="2283318"/>
    <lineage>
        <taxon>Bacteria</taxon>
        <taxon>Pseudomonadati</taxon>
        <taxon>Pseudomonadota</taxon>
        <taxon>Gammaproteobacteria</taxon>
        <taxon>Moraxellales</taxon>
        <taxon>Moraxellaceae</taxon>
        <taxon>Aquirhabdus</taxon>
    </lineage>
</organism>
<dbReference type="KEGG" id="mbah:HYN46_02750"/>
<keyword evidence="7" id="KW-0653">Protein transport</keyword>
<evidence type="ECO:0000256" key="7">
    <source>
        <dbReference type="ARBA" id="ARBA00022927"/>
    </source>
</evidence>
<keyword evidence="6 11" id="KW-0812">Transmembrane</keyword>
<dbReference type="InterPro" id="IPR051045">
    <property type="entry name" value="TonB-dependent_transducer"/>
</dbReference>
<evidence type="ECO:0000313" key="13">
    <source>
        <dbReference type="EMBL" id="AXI01892.1"/>
    </source>
</evidence>
<dbReference type="GO" id="GO:0055085">
    <property type="term" value="P:transmembrane transport"/>
    <property type="evidence" value="ECO:0007669"/>
    <property type="project" value="InterPro"/>
</dbReference>
<feature type="region of interest" description="Disordered" evidence="10">
    <location>
        <begin position="54"/>
        <end position="86"/>
    </location>
</feature>
<evidence type="ECO:0000256" key="9">
    <source>
        <dbReference type="ARBA" id="ARBA00023136"/>
    </source>
</evidence>
<dbReference type="GO" id="GO:0005886">
    <property type="term" value="C:plasma membrane"/>
    <property type="evidence" value="ECO:0007669"/>
    <property type="project" value="UniProtKB-SubCell"/>
</dbReference>
<reference evidence="13 14" key="1">
    <citation type="submission" date="2018-07" db="EMBL/GenBank/DDBJ databases">
        <title>Genome sequencing of Moraxellaceae gen. HYN0046.</title>
        <authorList>
            <person name="Kim M."/>
            <person name="Yi H."/>
        </authorList>
    </citation>
    <scope>NUCLEOTIDE SEQUENCE [LARGE SCALE GENOMIC DNA]</scope>
    <source>
        <strain evidence="13 14">HYN0046</strain>
    </source>
</reference>
<feature type="compositionally biased region" description="Basic and acidic residues" evidence="10">
    <location>
        <begin position="168"/>
        <end position="177"/>
    </location>
</feature>
<dbReference type="AlphaFoldDB" id="A0A345P3N3"/>
<keyword evidence="8 11" id="KW-1133">Transmembrane helix</keyword>
<comment type="subcellular location">
    <subcellularLocation>
        <location evidence="1">Cell inner membrane</location>
        <topology evidence="1">Single-pass membrane protein</topology>
        <orientation evidence="1">Periplasmic side</orientation>
    </subcellularLocation>
</comment>
<evidence type="ECO:0000256" key="5">
    <source>
        <dbReference type="ARBA" id="ARBA00022519"/>
    </source>
</evidence>
<dbReference type="Proteomes" id="UP000253940">
    <property type="component" value="Chromosome"/>
</dbReference>
<gene>
    <name evidence="13" type="ORF">HYN46_02750</name>
</gene>
<keyword evidence="14" id="KW-1185">Reference proteome</keyword>
<dbReference type="Gene3D" id="3.30.1150.10">
    <property type="match status" value="1"/>
</dbReference>
<feature type="compositionally biased region" description="Pro residues" evidence="10">
    <location>
        <begin position="75"/>
        <end position="86"/>
    </location>
</feature>
<feature type="compositionally biased region" description="Polar residues" evidence="10">
    <location>
        <begin position="127"/>
        <end position="136"/>
    </location>
</feature>
<dbReference type="InterPro" id="IPR006260">
    <property type="entry name" value="TonB/TolA_C"/>
</dbReference>
<sequence>MNFTQDGKNPSKNYVGIGVVILLHIIIVYALINGLARKVVDVIQPPVETQIIKEIVPPPPEKKPEPPKMVKKSVTPPPPKVTPPPTFVPPVEVKVATPAPAAIQVSQTPPPPAPPAPPPAAPKITAPSASSMSGCSQPEYPRDSLQNEEEGTTRLALVIGPDGNVKNSKVDRSSGHSQLDRAALKALSLCHFKPGTSDGQPVESTLKMDWVWKLND</sequence>
<keyword evidence="4" id="KW-1003">Cell membrane</keyword>
<dbReference type="RefSeq" id="WP_114898002.1">
    <property type="nucleotide sequence ID" value="NZ_CP031222.1"/>
</dbReference>
<evidence type="ECO:0000256" key="4">
    <source>
        <dbReference type="ARBA" id="ARBA00022475"/>
    </source>
</evidence>
<evidence type="ECO:0000256" key="8">
    <source>
        <dbReference type="ARBA" id="ARBA00022989"/>
    </source>
</evidence>
<evidence type="ECO:0000256" key="3">
    <source>
        <dbReference type="ARBA" id="ARBA00022448"/>
    </source>
</evidence>
<name>A0A345P3N3_9GAMM</name>
<dbReference type="PANTHER" id="PTHR33446">
    <property type="entry name" value="PROTEIN TONB-RELATED"/>
    <property type="match status" value="1"/>
</dbReference>
<keyword evidence="3" id="KW-0813">Transport</keyword>
<evidence type="ECO:0000256" key="6">
    <source>
        <dbReference type="ARBA" id="ARBA00022692"/>
    </source>
</evidence>
<feature type="domain" description="TonB C-terminal" evidence="12">
    <location>
        <begin position="125"/>
        <end position="216"/>
    </location>
</feature>
<evidence type="ECO:0000259" key="12">
    <source>
        <dbReference type="PROSITE" id="PS52015"/>
    </source>
</evidence>
<feature type="region of interest" description="Disordered" evidence="10">
    <location>
        <begin position="103"/>
        <end position="177"/>
    </location>
</feature>
<dbReference type="InterPro" id="IPR037682">
    <property type="entry name" value="TonB_C"/>
</dbReference>
<proteinExistence type="inferred from homology"/>
<keyword evidence="9 11" id="KW-0472">Membrane</keyword>
<evidence type="ECO:0000256" key="1">
    <source>
        <dbReference type="ARBA" id="ARBA00004383"/>
    </source>
</evidence>
<feature type="transmembrane region" description="Helical" evidence="11">
    <location>
        <begin position="14"/>
        <end position="32"/>
    </location>
</feature>
<keyword evidence="5" id="KW-0997">Cell inner membrane</keyword>
<evidence type="ECO:0000256" key="10">
    <source>
        <dbReference type="SAM" id="MobiDB-lite"/>
    </source>
</evidence>